<evidence type="ECO:0000256" key="7">
    <source>
        <dbReference type="ARBA" id="ARBA00022840"/>
    </source>
</evidence>
<sequence>MVVRAVNYDEAAAYIEELPKFTKKHTLDHTREFLRRLGNPGEDRKIIHVAGTNGKGSVCAYMQAILMAEGKRTGFFTSPHLISINERIRVDNIPVDDETFLDVFCQVMEVVEEMGRDGISHPSYFEFLYGMGMKAFAAADVEYIILETGLGGRLDATNSAEHPCLTVITSISLDHMDILGDTIEKIAAEKAGIIKTGVPLIFDGNCRPAAEVIRKTAQEKDAPCREISKNAYEILEVGRKSIAFCRVNAYDKDVTWQMPVCGVYQVRNAVLALEAADYLLADEHVHRGRWHESLAAVKWQGRMEEAAPHVTIDGAHNLGAVEAFTETVRILEEGKAARPVIIFSTVADKSYEQMISYLCGNLEASAYIVTEIDDRRKLPARELGQVFERYTDKRVIVKKELRDALDTARDIRGEAEIYCLGSLYLAGMVKKLLAGGDEHA</sequence>
<dbReference type="GO" id="GO:0005524">
    <property type="term" value="F:ATP binding"/>
    <property type="evidence" value="ECO:0007669"/>
    <property type="project" value="UniProtKB-KW"/>
</dbReference>
<comment type="catalytic activity">
    <reaction evidence="10">
        <text>(6S)-5,6,7,8-tetrahydrofolyl-(gamma-L-Glu)(n) + L-glutamate + ATP = (6S)-5,6,7,8-tetrahydrofolyl-(gamma-L-Glu)(n+1) + ADP + phosphate + H(+)</text>
        <dbReference type="Rhea" id="RHEA:10580"/>
        <dbReference type="Rhea" id="RHEA-COMP:14738"/>
        <dbReference type="Rhea" id="RHEA-COMP:14740"/>
        <dbReference type="ChEBI" id="CHEBI:15378"/>
        <dbReference type="ChEBI" id="CHEBI:29985"/>
        <dbReference type="ChEBI" id="CHEBI:30616"/>
        <dbReference type="ChEBI" id="CHEBI:43474"/>
        <dbReference type="ChEBI" id="CHEBI:141005"/>
        <dbReference type="ChEBI" id="CHEBI:456216"/>
        <dbReference type="EC" id="6.3.2.17"/>
    </reaction>
</comment>
<keyword evidence="8" id="KW-0460">Magnesium</keyword>
<dbReference type="GO" id="GO:0005737">
    <property type="term" value="C:cytoplasm"/>
    <property type="evidence" value="ECO:0007669"/>
    <property type="project" value="TreeGrafter"/>
</dbReference>
<evidence type="ECO:0000256" key="5">
    <source>
        <dbReference type="ARBA" id="ARBA00022723"/>
    </source>
</evidence>
<reference evidence="14 15" key="1">
    <citation type="journal article" date="2016" name="Nat. Microbiol.">
        <title>The Mouse Intestinal Bacterial Collection (miBC) provides host-specific insight into cultured diversity and functional potential of the gut microbiota.</title>
        <authorList>
            <person name="Lagkouvardos I."/>
            <person name="Pukall R."/>
            <person name="Abt B."/>
            <person name="Foesel B.U."/>
            <person name="Meier-Kolthoff J.P."/>
            <person name="Kumar N."/>
            <person name="Bresciani A."/>
            <person name="Martinez I."/>
            <person name="Just S."/>
            <person name="Ziegler C."/>
            <person name="Brugiroux S."/>
            <person name="Garzetti D."/>
            <person name="Wenning M."/>
            <person name="Bui T.P."/>
            <person name="Wang J."/>
            <person name="Hugenholtz F."/>
            <person name="Plugge C.M."/>
            <person name="Peterson D.A."/>
            <person name="Hornef M.W."/>
            <person name="Baines J.F."/>
            <person name="Smidt H."/>
            <person name="Walter J."/>
            <person name="Kristiansen K."/>
            <person name="Nielsen H.B."/>
            <person name="Haller D."/>
            <person name="Overmann J."/>
            <person name="Stecher B."/>
            <person name="Clavel T."/>
        </authorList>
    </citation>
    <scope>NUCLEOTIDE SEQUENCE [LARGE SCALE GENOMIC DNA]</scope>
    <source>
        <strain evidence="14 15">DSM 28560</strain>
    </source>
</reference>
<dbReference type="SUPFAM" id="SSF53244">
    <property type="entry name" value="MurD-like peptide ligases, peptide-binding domain"/>
    <property type="match status" value="1"/>
</dbReference>
<evidence type="ECO:0000256" key="2">
    <source>
        <dbReference type="ARBA" id="ARBA00008276"/>
    </source>
</evidence>
<organism evidence="14 15">
    <name type="scientific">Extibacter muris</name>
    <dbReference type="NCBI Taxonomy" id="1796622"/>
    <lineage>
        <taxon>Bacteria</taxon>
        <taxon>Bacillati</taxon>
        <taxon>Bacillota</taxon>
        <taxon>Clostridia</taxon>
        <taxon>Lachnospirales</taxon>
        <taxon>Lachnospiraceae</taxon>
        <taxon>Extibacter</taxon>
    </lineage>
</organism>
<evidence type="ECO:0000256" key="4">
    <source>
        <dbReference type="ARBA" id="ARBA00022598"/>
    </source>
</evidence>
<evidence type="ECO:0000256" key="9">
    <source>
        <dbReference type="ARBA" id="ARBA00030592"/>
    </source>
</evidence>
<dbReference type="GO" id="GO:0008841">
    <property type="term" value="F:dihydrofolate synthase activity"/>
    <property type="evidence" value="ECO:0007669"/>
    <property type="project" value="TreeGrafter"/>
</dbReference>
<dbReference type="InterPro" id="IPR036565">
    <property type="entry name" value="Mur-like_cat_sf"/>
</dbReference>
<comment type="similarity">
    <text evidence="2 11">Belongs to the folylpolyglutamate synthase family.</text>
</comment>
<dbReference type="InterPro" id="IPR036615">
    <property type="entry name" value="Mur_ligase_C_dom_sf"/>
</dbReference>
<keyword evidence="4 11" id="KW-0436">Ligase</keyword>
<dbReference type="InterPro" id="IPR001645">
    <property type="entry name" value="Folylpolyglutamate_synth"/>
</dbReference>
<evidence type="ECO:0000256" key="11">
    <source>
        <dbReference type="PIRNR" id="PIRNR001563"/>
    </source>
</evidence>
<dbReference type="EMBL" id="SMMX01000003">
    <property type="protein sequence ID" value="TDA22840.1"/>
    <property type="molecule type" value="Genomic_DNA"/>
</dbReference>
<evidence type="ECO:0000256" key="6">
    <source>
        <dbReference type="ARBA" id="ARBA00022741"/>
    </source>
</evidence>
<proteinExistence type="inferred from homology"/>
<dbReference type="AlphaFoldDB" id="A0A4V2WSS4"/>
<evidence type="ECO:0000256" key="10">
    <source>
        <dbReference type="ARBA" id="ARBA00047493"/>
    </source>
</evidence>
<feature type="domain" description="Mur ligase C-terminal" evidence="12">
    <location>
        <begin position="302"/>
        <end position="411"/>
    </location>
</feature>
<name>A0A4V2WSS4_9FIRM</name>
<dbReference type="InterPro" id="IPR004101">
    <property type="entry name" value="Mur_ligase_C"/>
</dbReference>
<comment type="caution">
    <text evidence="14">The sequence shown here is derived from an EMBL/GenBank/DDBJ whole genome shotgun (WGS) entry which is preliminary data.</text>
</comment>
<evidence type="ECO:0000256" key="1">
    <source>
        <dbReference type="ARBA" id="ARBA00001946"/>
    </source>
</evidence>
<dbReference type="PIRSF" id="PIRSF001563">
    <property type="entry name" value="Folylpolyglu_synth"/>
    <property type="match status" value="1"/>
</dbReference>
<evidence type="ECO:0000256" key="3">
    <source>
        <dbReference type="ARBA" id="ARBA00013025"/>
    </source>
</evidence>
<keyword evidence="15" id="KW-1185">Reference proteome</keyword>
<keyword evidence="6 11" id="KW-0547">Nucleotide-binding</keyword>
<keyword evidence="5" id="KW-0479">Metal-binding</keyword>
<dbReference type="GO" id="GO:0046872">
    <property type="term" value="F:metal ion binding"/>
    <property type="evidence" value="ECO:0007669"/>
    <property type="project" value="UniProtKB-KW"/>
</dbReference>
<dbReference type="InterPro" id="IPR013221">
    <property type="entry name" value="Mur_ligase_cen"/>
</dbReference>
<gene>
    <name evidence="14" type="ORF">E1963_04250</name>
</gene>
<evidence type="ECO:0000259" key="12">
    <source>
        <dbReference type="Pfam" id="PF02875"/>
    </source>
</evidence>
<keyword evidence="7 11" id="KW-0067">ATP-binding</keyword>
<evidence type="ECO:0000259" key="13">
    <source>
        <dbReference type="Pfam" id="PF08245"/>
    </source>
</evidence>
<evidence type="ECO:0000256" key="8">
    <source>
        <dbReference type="ARBA" id="ARBA00022842"/>
    </source>
</evidence>
<dbReference type="NCBIfam" id="TIGR01499">
    <property type="entry name" value="folC"/>
    <property type="match status" value="1"/>
</dbReference>
<dbReference type="Gene3D" id="3.40.1190.10">
    <property type="entry name" value="Mur-like, catalytic domain"/>
    <property type="match status" value="1"/>
</dbReference>
<dbReference type="Pfam" id="PF02875">
    <property type="entry name" value="Mur_ligase_C"/>
    <property type="match status" value="1"/>
</dbReference>
<dbReference type="EC" id="6.3.2.17" evidence="3"/>
<protein>
    <recommendedName>
        <fullName evidence="3">tetrahydrofolate synthase</fullName>
        <ecNumber evidence="3">6.3.2.17</ecNumber>
    </recommendedName>
    <alternativeName>
        <fullName evidence="9">Tetrahydrofolylpolyglutamate synthase</fullName>
    </alternativeName>
</protein>
<evidence type="ECO:0000313" key="15">
    <source>
        <dbReference type="Proteomes" id="UP000295710"/>
    </source>
</evidence>
<evidence type="ECO:0000313" key="14">
    <source>
        <dbReference type="EMBL" id="TDA22840.1"/>
    </source>
</evidence>
<dbReference type="FunFam" id="3.40.1190.10:FF:000011">
    <property type="entry name" value="Folylpolyglutamate synthase/dihydrofolate synthase"/>
    <property type="match status" value="1"/>
</dbReference>
<feature type="domain" description="Mur ligase central" evidence="13">
    <location>
        <begin position="49"/>
        <end position="275"/>
    </location>
</feature>
<dbReference type="SUPFAM" id="SSF53623">
    <property type="entry name" value="MurD-like peptide ligases, catalytic domain"/>
    <property type="match status" value="1"/>
</dbReference>
<dbReference type="GO" id="GO:0004326">
    <property type="term" value="F:tetrahydrofolylpolyglutamate synthase activity"/>
    <property type="evidence" value="ECO:0007669"/>
    <property type="project" value="UniProtKB-EC"/>
</dbReference>
<comment type="cofactor">
    <cofactor evidence="1">
        <name>Mg(2+)</name>
        <dbReference type="ChEBI" id="CHEBI:18420"/>
    </cofactor>
</comment>
<dbReference type="Pfam" id="PF08245">
    <property type="entry name" value="Mur_ligase_M"/>
    <property type="match status" value="1"/>
</dbReference>
<dbReference type="PANTHER" id="PTHR11136:SF0">
    <property type="entry name" value="DIHYDROFOLATE SYNTHETASE-RELATED"/>
    <property type="match status" value="1"/>
</dbReference>
<dbReference type="Gene3D" id="3.90.190.20">
    <property type="entry name" value="Mur ligase, C-terminal domain"/>
    <property type="match status" value="1"/>
</dbReference>
<accession>A0A4V2WSS4</accession>
<dbReference type="Proteomes" id="UP000295710">
    <property type="component" value="Unassembled WGS sequence"/>
</dbReference>
<dbReference type="PANTHER" id="PTHR11136">
    <property type="entry name" value="FOLYLPOLYGLUTAMATE SYNTHASE-RELATED"/>
    <property type="match status" value="1"/>
</dbReference>